<dbReference type="Pfam" id="PF03992">
    <property type="entry name" value="ABM"/>
    <property type="match status" value="1"/>
</dbReference>
<dbReference type="Proteomes" id="UP001143362">
    <property type="component" value="Unassembled WGS sequence"/>
</dbReference>
<reference evidence="2" key="1">
    <citation type="submission" date="2019-02" db="EMBL/GenBank/DDBJ databases">
        <authorList>
            <person name="Li S.-H."/>
        </authorList>
    </citation>
    <scope>NUCLEOTIDE SEQUENCE</scope>
    <source>
        <strain evidence="2">IMCC14734</strain>
    </source>
</reference>
<dbReference type="PANTHER" id="PTHR33336">
    <property type="entry name" value="QUINOL MONOOXYGENASE YGIN-RELATED"/>
    <property type="match status" value="1"/>
</dbReference>
<dbReference type="InterPro" id="IPR011008">
    <property type="entry name" value="Dimeric_a/b-barrel"/>
</dbReference>
<evidence type="ECO:0000313" key="2">
    <source>
        <dbReference type="EMBL" id="MCX2982202.1"/>
    </source>
</evidence>
<sequence length="101" mass="11296">MLAFITNVRAKPGKREELMALTQTMQQATVSEEGVPVYVFHAAEDDPDELWFYELYKSEEAYAAHCATPEFQNMISSIADLGDIKVMHKLLPYGQVKGAGL</sequence>
<dbReference type="InterPro" id="IPR050744">
    <property type="entry name" value="AI-2_Isomerase_LsrG"/>
</dbReference>
<organism evidence="2 3">
    <name type="scientific">Candidatus Litorirhabdus singularis</name>
    <dbReference type="NCBI Taxonomy" id="2518993"/>
    <lineage>
        <taxon>Bacteria</taxon>
        <taxon>Pseudomonadati</taxon>
        <taxon>Pseudomonadota</taxon>
        <taxon>Gammaproteobacteria</taxon>
        <taxon>Cellvibrionales</taxon>
        <taxon>Halieaceae</taxon>
        <taxon>Candidatus Litorirhabdus</taxon>
    </lineage>
</organism>
<evidence type="ECO:0000313" key="3">
    <source>
        <dbReference type="Proteomes" id="UP001143362"/>
    </source>
</evidence>
<dbReference type="GO" id="GO:0004497">
    <property type="term" value="F:monooxygenase activity"/>
    <property type="evidence" value="ECO:0007669"/>
    <property type="project" value="UniProtKB-KW"/>
</dbReference>
<dbReference type="PANTHER" id="PTHR33336:SF3">
    <property type="entry name" value="ABM DOMAIN-CONTAINING PROTEIN"/>
    <property type="match status" value="1"/>
</dbReference>
<gene>
    <name evidence="2" type="ORF">EYC98_15175</name>
</gene>
<name>A0ABT3TLI4_9GAMM</name>
<protein>
    <submittedName>
        <fullName evidence="2">Antibiotic biosynthesis monooxygenase</fullName>
    </submittedName>
</protein>
<keyword evidence="2" id="KW-0560">Oxidoreductase</keyword>
<keyword evidence="3" id="KW-1185">Reference proteome</keyword>
<dbReference type="RefSeq" id="WP_279246227.1">
    <property type="nucleotide sequence ID" value="NZ_SHNN01000003.1"/>
</dbReference>
<proteinExistence type="predicted"/>
<dbReference type="PROSITE" id="PS51725">
    <property type="entry name" value="ABM"/>
    <property type="match status" value="1"/>
</dbReference>
<accession>A0ABT3TLI4</accession>
<evidence type="ECO:0000259" key="1">
    <source>
        <dbReference type="PROSITE" id="PS51725"/>
    </source>
</evidence>
<dbReference type="EMBL" id="SHNN01000003">
    <property type="protein sequence ID" value="MCX2982202.1"/>
    <property type="molecule type" value="Genomic_DNA"/>
</dbReference>
<dbReference type="SUPFAM" id="SSF54909">
    <property type="entry name" value="Dimeric alpha+beta barrel"/>
    <property type="match status" value="1"/>
</dbReference>
<dbReference type="InterPro" id="IPR007138">
    <property type="entry name" value="ABM_dom"/>
</dbReference>
<comment type="caution">
    <text evidence="2">The sequence shown here is derived from an EMBL/GenBank/DDBJ whole genome shotgun (WGS) entry which is preliminary data.</text>
</comment>
<dbReference type="Gene3D" id="3.30.70.100">
    <property type="match status" value="1"/>
</dbReference>
<feature type="domain" description="ABM" evidence="1">
    <location>
        <begin position="2"/>
        <end position="90"/>
    </location>
</feature>
<keyword evidence="2" id="KW-0503">Monooxygenase</keyword>